<dbReference type="Pfam" id="PF02630">
    <property type="entry name" value="SCO1-SenC"/>
    <property type="match status" value="1"/>
</dbReference>
<dbReference type="InterPro" id="IPR036249">
    <property type="entry name" value="Thioredoxin-like_sf"/>
</dbReference>
<sequence length="210" mass="22310">MSKSSSPAPTGKPLKVFGPLLAVLVIAIVAIGARFALMPTGTGRAAAIGGPFALVDDRGETLTNDTFAGRFMLIYFGYTYCPDVCPTSLGEMAAALDQLPEDQLARIAPIFISVDPERDTPALIGDYARAFHPLLIGLTGSPAQIATVTKAYKVYFKKVEQEAGAPYLVDHSSVTYLMGPDGRFITHFSHGTPSDEMAARLSKILADTPS</sequence>
<dbReference type="GO" id="GO:0046872">
    <property type="term" value="F:metal ion binding"/>
    <property type="evidence" value="ECO:0007669"/>
    <property type="project" value="UniProtKB-KW"/>
</dbReference>
<dbReference type="HOGENOM" id="CLU_050131_3_1_5"/>
<evidence type="ECO:0000259" key="6">
    <source>
        <dbReference type="PROSITE" id="PS51352"/>
    </source>
</evidence>
<dbReference type="STRING" id="269796.Rru_A3360"/>
<protein>
    <submittedName>
        <fullName evidence="7">Electron transport protein SCO1/SenC</fullName>
    </submittedName>
</protein>
<feature type="disulfide bond" description="Redox-active" evidence="4">
    <location>
        <begin position="81"/>
        <end position="85"/>
    </location>
</feature>
<feature type="binding site" evidence="3">
    <location>
        <position position="85"/>
    </location>
    <ligand>
        <name>Cu cation</name>
        <dbReference type="ChEBI" id="CHEBI:23378"/>
    </ligand>
</feature>
<keyword evidence="5" id="KW-0472">Membrane</keyword>
<keyword evidence="2 3" id="KW-0186">Copper</keyword>
<dbReference type="PROSITE" id="PS51352">
    <property type="entry name" value="THIOREDOXIN_2"/>
    <property type="match status" value="1"/>
</dbReference>
<keyword evidence="8" id="KW-1185">Reference proteome</keyword>
<dbReference type="RefSeq" id="WP_011391107.1">
    <property type="nucleotide sequence ID" value="NC_007643.1"/>
</dbReference>
<keyword evidence="3" id="KW-0479">Metal-binding</keyword>
<dbReference type="Proteomes" id="UP000001929">
    <property type="component" value="Chromosome"/>
</dbReference>
<dbReference type="CDD" id="cd02968">
    <property type="entry name" value="SCO"/>
    <property type="match status" value="1"/>
</dbReference>
<evidence type="ECO:0000313" key="7">
    <source>
        <dbReference type="EMBL" id="ABC24154.1"/>
    </source>
</evidence>
<evidence type="ECO:0000256" key="5">
    <source>
        <dbReference type="SAM" id="Phobius"/>
    </source>
</evidence>
<dbReference type="FunFam" id="3.40.30.10:FF:000013">
    <property type="entry name" value="Blast:Protein SCO1 homolog, mitochondrial"/>
    <property type="match status" value="1"/>
</dbReference>
<dbReference type="InterPro" id="IPR003782">
    <property type="entry name" value="SCO1/SenC"/>
</dbReference>
<reference evidence="7 8" key="1">
    <citation type="journal article" date="2011" name="Stand. Genomic Sci.">
        <title>Complete genome sequence of Rhodospirillum rubrum type strain (S1).</title>
        <authorList>
            <person name="Munk A.C."/>
            <person name="Copeland A."/>
            <person name="Lucas S."/>
            <person name="Lapidus A."/>
            <person name="Del Rio T.G."/>
            <person name="Barry K."/>
            <person name="Detter J.C."/>
            <person name="Hammon N."/>
            <person name="Israni S."/>
            <person name="Pitluck S."/>
            <person name="Brettin T."/>
            <person name="Bruce D."/>
            <person name="Han C."/>
            <person name="Tapia R."/>
            <person name="Gilna P."/>
            <person name="Schmutz J."/>
            <person name="Larimer F."/>
            <person name="Land M."/>
            <person name="Kyrpides N.C."/>
            <person name="Mavromatis K."/>
            <person name="Richardson P."/>
            <person name="Rohde M."/>
            <person name="Goker M."/>
            <person name="Klenk H.P."/>
            <person name="Zhang Y."/>
            <person name="Roberts G.P."/>
            <person name="Reslewic S."/>
            <person name="Schwartz D.C."/>
        </authorList>
    </citation>
    <scope>NUCLEOTIDE SEQUENCE [LARGE SCALE GENOMIC DNA]</scope>
    <source>
        <strain evidence="8">ATCC 11170 / ATH 1.1.1 / DSM 467 / LMG 4362 / NCIMB 8255 / S1</strain>
    </source>
</reference>
<dbReference type="Gene3D" id="3.40.30.10">
    <property type="entry name" value="Glutaredoxin"/>
    <property type="match status" value="1"/>
</dbReference>
<dbReference type="PhylomeDB" id="Q2RNZ1"/>
<proteinExistence type="inferred from homology"/>
<name>Q2RNZ1_RHORT</name>
<evidence type="ECO:0000256" key="4">
    <source>
        <dbReference type="PIRSR" id="PIRSR603782-2"/>
    </source>
</evidence>
<keyword evidence="4" id="KW-1015">Disulfide bond</keyword>
<dbReference type="EnsemblBacteria" id="ABC24154">
    <property type="protein sequence ID" value="ABC24154"/>
    <property type="gene ID" value="Rru_A3360"/>
</dbReference>
<evidence type="ECO:0000313" key="8">
    <source>
        <dbReference type="Proteomes" id="UP000001929"/>
    </source>
</evidence>
<keyword evidence="5" id="KW-1133">Transmembrane helix</keyword>
<feature type="binding site" evidence="3">
    <location>
        <position position="171"/>
    </location>
    <ligand>
        <name>Cu cation</name>
        <dbReference type="ChEBI" id="CHEBI:23378"/>
    </ligand>
</feature>
<feature type="domain" description="Thioredoxin" evidence="6">
    <location>
        <begin position="26"/>
        <end position="206"/>
    </location>
</feature>
<dbReference type="PATRIC" id="fig|269796.9.peg.3474"/>
<accession>Q2RNZ1</accession>
<dbReference type="AlphaFoldDB" id="Q2RNZ1"/>
<evidence type="ECO:0000256" key="2">
    <source>
        <dbReference type="ARBA" id="ARBA00023008"/>
    </source>
</evidence>
<evidence type="ECO:0000256" key="3">
    <source>
        <dbReference type="PIRSR" id="PIRSR603782-1"/>
    </source>
</evidence>
<feature type="transmembrane region" description="Helical" evidence="5">
    <location>
        <begin position="16"/>
        <end position="37"/>
    </location>
</feature>
<evidence type="ECO:0000256" key="1">
    <source>
        <dbReference type="ARBA" id="ARBA00010996"/>
    </source>
</evidence>
<comment type="similarity">
    <text evidence="1">Belongs to the SCO1/2 family.</text>
</comment>
<dbReference type="PANTHER" id="PTHR12151:SF25">
    <property type="entry name" value="LINALOOL DEHYDRATASE_ISOMERASE DOMAIN-CONTAINING PROTEIN"/>
    <property type="match status" value="1"/>
</dbReference>
<keyword evidence="5" id="KW-0812">Transmembrane</keyword>
<dbReference type="EMBL" id="CP000230">
    <property type="protein sequence ID" value="ABC24154.1"/>
    <property type="molecule type" value="Genomic_DNA"/>
</dbReference>
<dbReference type="KEGG" id="rru:Rru_A3360"/>
<gene>
    <name evidence="7" type="ordered locus">Rru_A3360</name>
</gene>
<dbReference type="eggNOG" id="COG1999">
    <property type="taxonomic scope" value="Bacteria"/>
</dbReference>
<dbReference type="SUPFAM" id="SSF52833">
    <property type="entry name" value="Thioredoxin-like"/>
    <property type="match status" value="1"/>
</dbReference>
<feature type="binding site" evidence="3">
    <location>
        <position position="81"/>
    </location>
    <ligand>
        <name>Cu cation</name>
        <dbReference type="ChEBI" id="CHEBI:23378"/>
    </ligand>
</feature>
<organism evidence="7 8">
    <name type="scientific">Rhodospirillum rubrum (strain ATCC 11170 / ATH 1.1.1 / DSM 467 / LMG 4362 / NCIMB 8255 / S1)</name>
    <dbReference type="NCBI Taxonomy" id="269796"/>
    <lineage>
        <taxon>Bacteria</taxon>
        <taxon>Pseudomonadati</taxon>
        <taxon>Pseudomonadota</taxon>
        <taxon>Alphaproteobacteria</taxon>
        <taxon>Rhodospirillales</taxon>
        <taxon>Rhodospirillaceae</taxon>
        <taxon>Rhodospirillum</taxon>
    </lineage>
</organism>
<dbReference type="PANTHER" id="PTHR12151">
    <property type="entry name" value="ELECTRON TRANSPORT PROTIN SCO1/SENC FAMILY MEMBER"/>
    <property type="match status" value="1"/>
</dbReference>
<dbReference type="InterPro" id="IPR013766">
    <property type="entry name" value="Thioredoxin_domain"/>
</dbReference>